<proteinExistence type="predicted"/>
<evidence type="ECO:0000313" key="2">
    <source>
        <dbReference type="Proteomes" id="UP001064027"/>
    </source>
</evidence>
<name>A0ACD4C2D1_9BACI</name>
<protein>
    <submittedName>
        <fullName evidence="1">Uncharacterized protein</fullName>
    </submittedName>
</protein>
<evidence type="ECO:0000313" key="1">
    <source>
        <dbReference type="EMBL" id="UXH42764.1"/>
    </source>
</evidence>
<sequence>MNLTENLTLEDLQELLKIIYQKGIQSEEVNTSEFLDEIKESIISLCTTNEIIKEVISNDQTND</sequence>
<dbReference type="Proteomes" id="UP001064027">
    <property type="component" value="Chromosome"/>
</dbReference>
<accession>A0ACD4C2D1</accession>
<organism evidence="1 2">
    <name type="scientific">Rossellomorea vietnamensis</name>
    <dbReference type="NCBI Taxonomy" id="218284"/>
    <lineage>
        <taxon>Bacteria</taxon>
        <taxon>Bacillati</taxon>
        <taxon>Bacillota</taxon>
        <taxon>Bacilli</taxon>
        <taxon>Bacillales</taxon>
        <taxon>Bacillaceae</taxon>
        <taxon>Rossellomorea</taxon>
    </lineage>
</organism>
<gene>
    <name evidence="1" type="ORF">N5C46_13605</name>
</gene>
<reference evidence="1" key="1">
    <citation type="submission" date="2022-09" db="EMBL/GenBank/DDBJ databases">
        <title>Complete genome sequence of Rossellomorea vietnamensis strain RL-WG62, a newly isolated PGPR with the potential for plant salinity stress alleviation.</title>
        <authorList>
            <person name="Ren L."/>
            <person name="Wang G."/>
            <person name="Hu H."/>
        </authorList>
    </citation>
    <scope>NUCLEOTIDE SEQUENCE</scope>
    <source>
        <strain evidence="1">RL-WG62</strain>
    </source>
</reference>
<keyword evidence="2" id="KW-1185">Reference proteome</keyword>
<dbReference type="EMBL" id="CP104558">
    <property type="protein sequence ID" value="UXH42764.1"/>
    <property type="molecule type" value="Genomic_DNA"/>
</dbReference>